<comment type="similarity">
    <text evidence="2">Belongs to the invasin protein D family.</text>
</comment>
<evidence type="ECO:0000256" key="8">
    <source>
        <dbReference type="SAM" id="Coils"/>
    </source>
</evidence>
<evidence type="ECO:0000256" key="7">
    <source>
        <dbReference type="ARBA" id="ARBA00025541"/>
    </source>
</evidence>
<keyword evidence="5" id="KW-0843">Virulence</keyword>
<feature type="coiled-coil region" evidence="8">
    <location>
        <begin position="158"/>
        <end position="209"/>
    </location>
</feature>
<sequence length="343" mass="37188">MEIQSIPYGSRVSGAYPDDVARDDADVTVSTPDALSRIADPKAGLLTDGIEALEMLQSALGQMRDDFRQCNGAVAADSVAQARLAWQNAKSRVDALTALTSGDVPEGNPPRSPSVNSLKPPSPPEANEDDDKVMSDSEMWAKIAEIIGEIKKKYLDIYEQASKNALEFNDELNKITAELNKLISVNDKGDKVTLKVAELKAKLEELKKKFSLPNPAGVLFPSPGRDGAIDGATKEEAEQWLKELGLPQSSLKEFPEGSGKYVVTLDLGPLDSMISGLPSKEELNPIELDTWKTGFLGQDNAFKTKLQTLTQKYTTANALYDNMTKVLSGAIAACKDTISTYFK</sequence>
<evidence type="ECO:0000256" key="3">
    <source>
        <dbReference type="ARBA" id="ARBA00018825"/>
    </source>
</evidence>
<organism evidence="10 11">
    <name type="scientific">Pandoraea terrae</name>
    <dbReference type="NCBI Taxonomy" id="1537710"/>
    <lineage>
        <taxon>Bacteria</taxon>
        <taxon>Pseudomonadati</taxon>
        <taxon>Pseudomonadota</taxon>
        <taxon>Betaproteobacteria</taxon>
        <taxon>Burkholderiales</taxon>
        <taxon>Burkholderiaceae</taxon>
        <taxon>Pandoraea</taxon>
    </lineage>
</organism>
<dbReference type="Proteomes" id="UP000414233">
    <property type="component" value="Unassembled WGS sequence"/>
</dbReference>
<protein>
    <recommendedName>
        <fullName evidence="3">Translocator protein BipD</fullName>
    </recommendedName>
</protein>
<dbReference type="Pfam" id="PF06511">
    <property type="entry name" value="T3SS_TC"/>
    <property type="match status" value="1"/>
</dbReference>
<feature type="region of interest" description="Disordered" evidence="9">
    <location>
        <begin position="99"/>
        <end position="133"/>
    </location>
</feature>
<name>A0A5E4T8D5_9BURK</name>
<evidence type="ECO:0000256" key="5">
    <source>
        <dbReference type="ARBA" id="ARBA00023026"/>
    </source>
</evidence>
<keyword evidence="6 8" id="KW-0175">Coiled coil</keyword>
<evidence type="ECO:0000256" key="9">
    <source>
        <dbReference type="SAM" id="MobiDB-lite"/>
    </source>
</evidence>
<evidence type="ECO:0000256" key="2">
    <source>
        <dbReference type="ARBA" id="ARBA00007741"/>
    </source>
</evidence>
<reference evidence="10 11" key="1">
    <citation type="submission" date="2019-08" db="EMBL/GenBank/DDBJ databases">
        <authorList>
            <person name="Peeters C."/>
        </authorList>
    </citation>
    <scope>NUCLEOTIDE SEQUENCE [LARGE SCALE GENOMIC DNA]</scope>
    <source>
        <strain evidence="10 11">LMG 30175</strain>
    </source>
</reference>
<evidence type="ECO:0000256" key="4">
    <source>
        <dbReference type="ARBA" id="ARBA00022525"/>
    </source>
</evidence>
<dbReference type="Gene3D" id="1.20.1710.10">
    <property type="entry name" value="IpaD-like"/>
    <property type="match status" value="1"/>
</dbReference>
<dbReference type="InterPro" id="IPR036708">
    <property type="entry name" value="BipD-like_sf"/>
</dbReference>
<proteinExistence type="inferred from homology"/>
<dbReference type="InterPro" id="IPR009483">
    <property type="entry name" value="IpaD/BipD/SipD"/>
</dbReference>
<evidence type="ECO:0000313" key="11">
    <source>
        <dbReference type="Proteomes" id="UP000414233"/>
    </source>
</evidence>
<evidence type="ECO:0000313" key="10">
    <source>
        <dbReference type="EMBL" id="VVD84350.1"/>
    </source>
</evidence>
<evidence type="ECO:0000256" key="6">
    <source>
        <dbReference type="ARBA" id="ARBA00023054"/>
    </source>
</evidence>
<comment type="function">
    <text evidence="7">Required for invasion of epithelial cells, as well as for survival within host cells, escape from endocytic vesicles and subsequent actin-tail formation. Probably regulates the secretion of effectors BipB and BipC and their final integration into the target cell membrane.</text>
</comment>
<dbReference type="AlphaFoldDB" id="A0A5E4T8D5"/>
<evidence type="ECO:0000256" key="1">
    <source>
        <dbReference type="ARBA" id="ARBA00004613"/>
    </source>
</evidence>
<dbReference type="OrthoDB" id="6507315at2"/>
<keyword evidence="4" id="KW-0964">Secreted</keyword>
<accession>A0A5E4T8D5</accession>
<dbReference type="GO" id="GO:0005576">
    <property type="term" value="C:extracellular region"/>
    <property type="evidence" value="ECO:0007669"/>
    <property type="project" value="UniProtKB-SubCell"/>
</dbReference>
<dbReference type="SUPFAM" id="SSF140693">
    <property type="entry name" value="IpaD-like"/>
    <property type="match status" value="1"/>
</dbReference>
<comment type="subcellular location">
    <subcellularLocation>
        <location evidence="1">Secreted</location>
    </subcellularLocation>
</comment>
<gene>
    <name evidence="10" type="primary">sipD</name>
    <name evidence="10" type="ORF">PTE30175_01222</name>
</gene>
<dbReference type="EMBL" id="CABPRZ010000004">
    <property type="protein sequence ID" value="VVD84350.1"/>
    <property type="molecule type" value="Genomic_DNA"/>
</dbReference>
<keyword evidence="11" id="KW-1185">Reference proteome</keyword>